<feature type="transmembrane region" description="Helical" evidence="7">
    <location>
        <begin position="128"/>
        <end position="149"/>
    </location>
</feature>
<dbReference type="RefSeq" id="WP_262654845.1">
    <property type="nucleotide sequence ID" value="NZ_JAOQKE010000011.1"/>
</dbReference>
<evidence type="ECO:0000256" key="5">
    <source>
        <dbReference type="ARBA" id="ARBA00022989"/>
    </source>
</evidence>
<dbReference type="PANTHER" id="PTHR43663">
    <property type="entry name" value="CHROMATE TRANSPORT PROTEIN-RELATED"/>
    <property type="match status" value="1"/>
</dbReference>
<comment type="similarity">
    <text evidence="2">Belongs to the chromate ion transporter (CHR) (TC 2.A.51) family.</text>
</comment>
<protein>
    <submittedName>
        <fullName evidence="8">Chromate transporter</fullName>
    </submittedName>
</protein>
<evidence type="ECO:0000256" key="3">
    <source>
        <dbReference type="ARBA" id="ARBA00022475"/>
    </source>
</evidence>
<keyword evidence="9" id="KW-1185">Reference proteome</keyword>
<keyword evidence="4 7" id="KW-0812">Transmembrane</keyword>
<feature type="transmembrane region" description="Helical" evidence="7">
    <location>
        <begin position="90"/>
        <end position="116"/>
    </location>
</feature>
<evidence type="ECO:0000256" key="1">
    <source>
        <dbReference type="ARBA" id="ARBA00004651"/>
    </source>
</evidence>
<accession>A0ABT2SM88</accession>
<dbReference type="Pfam" id="PF02417">
    <property type="entry name" value="Chromate_transp"/>
    <property type="match status" value="1"/>
</dbReference>
<evidence type="ECO:0000313" key="8">
    <source>
        <dbReference type="EMBL" id="MCU6725581.1"/>
    </source>
</evidence>
<dbReference type="EMBL" id="JAOQKE010000011">
    <property type="protein sequence ID" value="MCU6725581.1"/>
    <property type="molecule type" value="Genomic_DNA"/>
</dbReference>
<evidence type="ECO:0000256" key="4">
    <source>
        <dbReference type="ARBA" id="ARBA00022692"/>
    </source>
</evidence>
<dbReference type="Proteomes" id="UP001652338">
    <property type="component" value="Unassembled WGS sequence"/>
</dbReference>
<evidence type="ECO:0000256" key="7">
    <source>
        <dbReference type="SAM" id="Phobius"/>
    </source>
</evidence>
<dbReference type="InterPro" id="IPR003370">
    <property type="entry name" value="Chromate_transpt"/>
</dbReference>
<comment type="caution">
    <text evidence="8">The sequence shown here is derived from an EMBL/GenBank/DDBJ whole genome shotgun (WGS) entry which is preliminary data.</text>
</comment>
<keyword evidence="6 7" id="KW-0472">Membrane</keyword>
<dbReference type="InterPro" id="IPR052518">
    <property type="entry name" value="CHR_Transporter"/>
</dbReference>
<proteinExistence type="inferred from homology"/>
<sequence>MSQKENKSLEELPVSQIYWKLFKNIFVISACTFGGGFVIIGMIKQKFTEKLHWISEEEILDMTAIAQSAPGPLGVNMAIITGYRIRKIPGALICTLGAVLPPLITVSVISVFYNQFQNNAIIARALQVMRAGVAAVIVDVVINLASNIFKTKNVLWIMVMIAAFVATVFFKVSAIVLILICSEIGLYYSIMTGRRK</sequence>
<feature type="transmembrane region" description="Helical" evidence="7">
    <location>
        <begin position="21"/>
        <end position="43"/>
    </location>
</feature>
<keyword evidence="5 7" id="KW-1133">Transmembrane helix</keyword>
<organism evidence="8 9">
    <name type="scientific">Muricoprocola aceti</name>
    <dbReference type="NCBI Taxonomy" id="2981772"/>
    <lineage>
        <taxon>Bacteria</taxon>
        <taxon>Bacillati</taxon>
        <taxon>Bacillota</taxon>
        <taxon>Clostridia</taxon>
        <taxon>Lachnospirales</taxon>
        <taxon>Lachnospiraceae</taxon>
        <taxon>Muricoprocola</taxon>
    </lineage>
</organism>
<evidence type="ECO:0000256" key="2">
    <source>
        <dbReference type="ARBA" id="ARBA00005262"/>
    </source>
</evidence>
<evidence type="ECO:0000256" key="6">
    <source>
        <dbReference type="ARBA" id="ARBA00023136"/>
    </source>
</evidence>
<feature type="transmembrane region" description="Helical" evidence="7">
    <location>
        <begin position="155"/>
        <end position="188"/>
    </location>
</feature>
<name>A0ABT2SM88_9FIRM</name>
<comment type="subcellular location">
    <subcellularLocation>
        <location evidence="1">Cell membrane</location>
        <topology evidence="1">Multi-pass membrane protein</topology>
    </subcellularLocation>
</comment>
<keyword evidence="3" id="KW-1003">Cell membrane</keyword>
<dbReference type="PANTHER" id="PTHR43663:SF1">
    <property type="entry name" value="CHROMATE TRANSPORTER"/>
    <property type="match status" value="1"/>
</dbReference>
<gene>
    <name evidence="8" type="ORF">OCV47_09495</name>
</gene>
<evidence type="ECO:0000313" key="9">
    <source>
        <dbReference type="Proteomes" id="UP001652338"/>
    </source>
</evidence>
<reference evidence="8 9" key="1">
    <citation type="journal article" date="2021" name="ISME Commun">
        <title>Automated analysis of genomic sequences facilitates high-throughput and comprehensive description of bacteria.</title>
        <authorList>
            <person name="Hitch T.C.A."/>
        </authorList>
    </citation>
    <scope>NUCLEOTIDE SEQUENCE [LARGE SCALE GENOMIC DNA]</scope>
    <source>
        <strain evidence="8 9">Sanger_29</strain>
    </source>
</reference>